<name>A0AAD5GWX6_AMBAR</name>
<dbReference type="PANTHER" id="PTHR45589:SF1">
    <property type="entry name" value="WD REPEAT DOMAIN 62, ISOFORM G"/>
    <property type="match status" value="1"/>
</dbReference>
<sequence length="92" mass="9980">MKPNRKPKKPQTPYSKFDLEEIIGLTVTNANGLGCSRFDSKFAYTAGCVVVLYDVDLGTQLHFVVSSRLPKPLGCVAVSHDGSYIAAGEVDF</sequence>
<accession>A0AAD5GWX6</accession>
<dbReference type="InterPro" id="IPR052779">
    <property type="entry name" value="WDR62"/>
</dbReference>
<dbReference type="InterPro" id="IPR015943">
    <property type="entry name" value="WD40/YVTN_repeat-like_dom_sf"/>
</dbReference>
<evidence type="ECO:0000313" key="2">
    <source>
        <dbReference type="Proteomes" id="UP001206925"/>
    </source>
</evidence>
<dbReference type="EMBL" id="JAMZMK010000610">
    <property type="protein sequence ID" value="KAI7756054.1"/>
    <property type="molecule type" value="Genomic_DNA"/>
</dbReference>
<keyword evidence="2" id="KW-1185">Reference proteome</keyword>
<dbReference type="AlphaFoldDB" id="A0AAD5GWX6"/>
<gene>
    <name evidence="1" type="ORF">M8C21_019783</name>
</gene>
<reference evidence="1" key="1">
    <citation type="submission" date="2022-06" db="EMBL/GenBank/DDBJ databases">
        <title>Uncovering the hologenomic basis of an extraordinary plant invasion.</title>
        <authorList>
            <person name="Bieker V.C."/>
            <person name="Martin M.D."/>
            <person name="Gilbert T."/>
            <person name="Hodgins K."/>
            <person name="Battlay P."/>
            <person name="Petersen B."/>
            <person name="Wilson J."/>
        </authorList>
    </citation>
    <scope>NUCLEOTIDE SEQUENCE</scope>
    <source>
        <strain evidence="1">AA19_3_7</strain>
        <tissue evidence="1">Leaf</tissue>
    </source>
</reference>
<evidence type="ECO:0000313" key="1">
    <source>
        <dbReference type="EMBL" id="KAI7756054.1"/>
    </source>
</evidence>
<protein>
    <submittedName>
        <fullName evidence="1">Uncharacterized protein</fullName>
    </submittedName>
</protein>
<organism evidence="1 2">
    <name type="scientific">Ambrosia artemisiifolia</name>
    <name type="common">Common ragweed</name>
    <dbReference type="NCBI Taxonomy" id="4212"/>
    <lineage>
        <taxon>Eukaryota</taxon>
        <taxon>Viridiplantae</taxon>
        <taxon>Streptophyta</taxon>
        <taxon>Embryophyta</taxon>
        <taxon>Tracheophyta</taxon>
        <taxon>Spermatophyta</taxon>
        <taxon>Magnoliopsida</taxon>
        <taxon>eudicotyledons</taxon>
        <taxon>Gunneridae</taxon>
        <taxon>Pentapetalae</taxon>
        <taxon>asterids</taxon>
        <taxon>campanulids</taxon>
        <taxon>Asterales</taxon>
        <taxon>Asteraceae</taxon>
        <taxon>Asteroideae</taxon>
        <taxon>Heliantheae alliance</taxon>
        <taxon>Heliantheae</taxon>
        <taxon>Ambrosia</taxon>
    </lineage>
</organism>
<proteinExistence type="predicted"/>
<dbReference type="Proteomes" id="UP001206925">
    <property type="component" value="Unassembled WGS sequence"/>
</dbReference>
<comment type="caution">
    <text evidence="1">The sequence shown here is derived from an EMBL/GenBank/DDBJ whole genome shotgun (WGS) entry which is preliminary data.</text>
</comment>
<dbReference type="SUPFAM" id="SSF82171">
    <property type="entry name" value="DPP6 N-terminal domain-like"/>
    <property type="match status" value="1"/>
</dbReference>
<dbReference type="PANTHER" id="PTHR45589">
    <property type="entry name" value="WD REPEAT DOMAIN 62, ISOFORM G"/>
    <property type="match status" value="1"/>
</dbReference>
<dbReference type="Gene3D" id="2.130.10.10">
    <property type="entry name" value="YVTN repeat-like/Quinoprotein amine dehydrogenase"/>
    <property type="match status" value="1"/>
</dbReference>